<evidence type="ECO:0000313" key="1">
    <source>
        <dbReference type="EMBL" id="AWG44300.1"/>
    </source>
</evidence>
<evidence type="ECO:0000313" key="2">
    <source>
        <dbReference type="Proteomes" id="UP000036202"/>
    </source>
</evidence>
<dbReference type="AlphaFoldDB" id="A0A2S1LZQ9"/>
<dbReference type="RefSeq" id="WP_046218410.1">
    <property type="nucleotide sequence ID" value="NZ_CP015328.1"/>
</dbReference>
<geneLocation type="plasmid" evidence="2">
    <name>pbeh6</name>
</geneLocation>
<organism evidence="1 2">
    <name type="scientific">Priestia filamentosa</name>
    <dbReference type="NCBI Taxonomy" id="1402861"/>
    <lineage>
        <taxon>Bacteria</taxon>
        <taxon>Bacillati</taxon>
        <taxon>Bacillota</taxon>
        <taxon>Bacilli</taxon>
        <taxon>Bacillales</taxon>
        <taxon>Bacillaceae</taxon>
        <taxon>Priestia</taxon>
    </lineage>
</organism>
<dbReference type="EMBL" id="CP015328">
    <property type="protein sequence ID" value="AWG44300.1"/>
    <property type="molecule type" value="Genomic_DNA"/>
</dbReference>
<proteinExistence type="predicted"/>
<gene>
    <name evidence="1" type="ORF">BEH_26300</name>
</gene>
<keyword evidence="1" id="KW-0614">Plasmid</keyword>
<accession>A0A2S1LZQ9</accession>
<reference evidence="1 2" key="1">
    <citation type="journal article" date="2015" name="PLoS ONE">
        <title>Genome Sequence of Bacillus endophyticus and Analysis of Its Companion Mechanism in the Ketogulonigenium vulgare-Bacillus Strain Consortium.</title>
        <authorList>
            <person name="Jia N."/>
            <person name="Du J."/>
            <person name="Ding M.Z."/>
            <person name="Gao F."/>
            <person name="Yuan Y.J."/>
        </authorList>
    </citation>
    <scope>NUCLEOTIDE SEQUENCE [LARGE SCALE GENOMIC DNA]</scope>
    <source>
        <strain evidence="1 2">Hbe603</strain>
        <plasmid evidence="2">pbeh6</plasmid>
    </source>
</reference>
<name>A0A2S1LZQ9_9BACI</name>
<dbReference type="KEGG" id="beo:BEH_26300"/>
<keyword evidence="2" id="KW-1185">Reference proteome</keyword>
<protein>
    <submittedName>
        <fullName evidence="1">Uncharacterized protein</fullName>
    </submittedName>
</protein>
<dbReference type="Proteomes" id="UP000036202">
    <property type="component" value="Plasmid pbeh6"/>
</dbReference>
<sequence>MSPEVLNVLLENYKEDLLSVVREEVRETLKNQKERALKCEKISEERAKEHEGKMMGVWG</sequence>